<evidence type="ECO:0000313" key="3">
    <source>
        <dbReference type="EMBL" id="WQG89624.1"/>
    </source>
</evidence>
<feature type="compositionally biased region" description="Polar residues" evidence="1">
    <location>
        <begin position="1"/>
        <end position="11"/>
    </location>
</feature>
<dbReference type="Proteomes" id="UP000183788">
    <property type="component" value="Unassembled WGS sequence"/>
</dbReference>
<reference evidence="3 5" key="2">
    <citation type="submission" date="2023-11" db="EMBL/GenBank/DDBJ databases">
        <title>MicrobeMod: A computational toolkit for identifying prokaryotic methylation and restriction-modification with nanopore sequencing.</title>
        <authorList>
            <person name="Crits-Christoph A."/>
            <person name="Kang S.C."/>
            <person name="Lee H."/>
            <person name="Ostrov N."/>
        </authorList>
    </citation>
    <scope>NUCLEOTIDE SEQUENCE [LARGE SCALE GENOMIC DNA]</scope>
    <source>
        <strain evidence="3 5">ATCC 23090</strain>
    </source>
</reference>
<sequence>MAVTKKNTSQKPIAKKPSRVNNEVRIDAKNPIPFEGGRAFSFVNGTRYIPFLNEKDDFGSQLLEARILSTTHNRCITSKKRYCKGSGFYDKDGQELPAELNDWLASMNKKNEPASTLVEKNFEDFFTWGNVPIELVRFTSAGQKYFYVYVHNFLEWRLGTPDEDDIITYAIQSKLFLRQKGYLSADEIKRAQKLPLYNPRQSEKDNWFKDEKGVQRTLIWHKNPVSGYSYYGLPSAIASMIYQLLEYKGARYNLDNFENNMVVSALLALKGNLSQQEADRIGKKAIQTHTGDGKRGRVMVVASEEGIEGSDLHTFDTAKDGSFSEADDKWTQKIILANEWDAVLAGIQSASTMGKGSGFLTKIIEHINKNVILPAQQDLMDNVWTTIFKVASAWMGWDLSKYKLAIKSNVDISGLTDVDITPAVTVNEVREAKGLPGDKTEKGGMYLGELKGKQQNNQDVPNQPTNA</sequence>
<accession>A0A1K1LY89</accession>
<evidence type="ECO:0000313" key="2">
    <source>
        <dbReference type="EMBL" id="SFW15818.1"/>
    </source>
</evidence>
<dbReference type="OrthoDB" id="1234918at2"/>
<evidence type="ECO:0000313" key="5">
    <source>
        <dbReference type="Proteomes" id="UP001326715"/>
    </source>
</evidence>
<reference evidence="2 4" key="1">
    <citation type="submission" date="2016-11" db="EMBL/GenBank/DDBJ databases">
        <authorList>
            <person name="Jaros S."/>
            <person name="Januszkiewicz K."/>
            <person name="Wedrychowicz H."/>
        </authorList>
    </citation>
    <scope>NUCLEOTIDE SEQUENCE [LARGE SCALE GENOMIC DNA]</scope>
    <source>
        <strain evidence="2 4">DSM 784</strain>
    </source>
</reference>
<protein>
    <recommendedName>
        <fullName evidence="6">Portal protein</fullName>
    </recommendedName>
</protein>
<dbReference type="STRING" id="1004.SAMN05661012_00317"/>
<dbReference type="AlphaFoldDB" id="A0A1K1LY89"/>
<keyword evidence="5" id="KW-1185">Reference proteome</keyword>
<dbReference type="RefSeq" id="WP_072356849.1">
    <property type="nucleotide sequence ID" value="NZ_CP139972.1"/>
</dbReference>
<feature type="region of interest" description="Disordered" evidence="1">
    <location>
        <begin position="434"/>
        <end position="467"/>
    </location>
</feature>
<organism evidence="2 4">
    <name type="scientific">Chitinophaga sancti</name>
    <dbReference type="NCBI Taxonomy" id="1004"/>
    <lineage>
        <taxon>Bacteria</taxon>
        <taxon>Pseudomonadati</taxon>
        <taxon>Bacteroidota</taxon>
        <taxon>Chitinophagia</taxon>
        <taxon>Chitinophagales</taxon>
        <taxon>Chitinophagaceae</taxon>
        <taxon>Chitinophaga</taxon>
    </lineage>
</organism>
<name>A0A1K1LY89_9BACT</name>
<feature type="compositionally biased region" description="Polar residues" evidence="1">
    <location>
        <begin position="453"/>
        <end position="467"/>
    </location>
</feature>
<dbReference type="EMBL" id="FPIZ01000001">
    <property type="protein sequence ID" value="SFW15818.1"/>
    <property type="molecule type" value="Genomic_DNA"/>
</dbReference>
<proteinExistence type="predicted"/>
<evidence type="ECO:0008006" key="6">
    <source>
        <dbReference type="Google" id="ProtNLM"/>
    </source>
</evidence>
<feature type="region of interest" description="Disordered" evidence="1">
    <location>
        <begin position="1"/>
        <end position="21"/>
    </location>
</feature>
<evidence type="ECO:0000313" key="4">
    <source>
        <dbReference type="Proteomes" id="UP000183788"/>
    </source>
</evidence>
<dbReference type="Proteomes" id="UP001326715">
    <property type="component" value="Chromosome"/>
</dbReference>
<gene>
    <name evidence="2" type="ORF">SAMN05661012_00317</name>
    <name evidence="3" type="ORF">SR876_32340</name>
</gene>
<dbReference type="EMBL" id="CP140154">
    <property type="protein sequence ID" value="WQG89624.1"/>
    <property type="molecule type" value="Genomic_DNA"/>
</dbReference>
<evidence type="ECO:0000256" key="1">
    <source>
        <dbReference type="SAM" id="MobiDB-lite"/>
    </source>
</evidence>